<dbReference type="GO" id="GO:0008757">
    <property type="term" value="F:S-adenosylmethionine-dependent methyltransferase activity"/>
    <property type="evidence" value="ECO:0007669"/>
    <property type="project" value="InterPro"/>
</dbReference>
<evidence type="ECO:0000256" key="1">
    <source>
        <dbReference type="ARBA" id="ARBA00008361"/>
    </source>
</evidence>
<dbReference type="OrthoDB" id="411785at2759"/>
<organism evidence="6 7">
    <name type="scientific">Coniochaeta pulveracea</name>
    <dbReference type="NCBI Taxonomy" id="177199"/>
    <lineage>
        <taxon>Eukaryota</taxon>
        <taxon>Fungi</taxon>
        <taxon>Dikarya</taxon>
        <taxon>Ascomycota</taxon>
        <taxon>Pezizomycotina</taxon>
        <taxon>Sordariomycetes</taxon>
        <taxon>Sordariomycetidae</taxon>
        <taxon>Coniochaetales</taxon>
        <taxon>Coniochaetaceae</taxon>
        <taxon>Coniochaeta</taxon>
    </lineage>
</organism>
<gene>
    <name evidence="6" type="ORF">DL546_005016</name>
</gene>
<dbReference type="InterPro" id="IPR029063">
    <property type="entry name" value="SAM-dependent_MTases_sf"/>
</dbReference>
<keyword evidence="3" id="KW-0808">Transferase</keyword>
<feature type="compositionally biased region" description="Basic and acidic residues" evidence="4">
    <location>
        <begin position="1"/>
        <end position="25"/>
    </location>
</feature>
<feature type="region of interest" description="Disordered" evidence="4">
    <location>
        <begin position="1"/>
        <end position="32"/>
    </location>
</feature>
<dbReference type="AlphaFoldDB" id="A0A420Y126"/>
<dbReference type="PANTHER" id="PTHR12176:SF80">
    <property type="entry name" value="EEF1A LYSINE METHYLTRANSFERASE 4"/>
    <property type="match status" value="1"/>
</dbReference>
<evidence type="ECO:0000313" key="7">
    <source>
        <dbReference type="Proteomes" id="UP000275385"/>
    </source>
</evidence>
<dbReference type="InterPro" id="IPR051419">
    <property type="entry name" value="Lys/N-term_MeTrsfase_sf"/>
</dbReference>
<dbReference type="GO" id="GO:0032259">
    <property type="term" value="P:methylation"/>
    <property type="evidence" value="ECO:0007669"/>
    <property type="project" value="UniProtKB-KW"/>
</dbReference>
<dbReference type="CDD" id="cd02440">
    <property type="entry name" value="AdoMet_MTases"/>
    <property type="match status" value="1"/>
</dbReference>
<dbReference type="SUPFAM" id="SSF53335">
    <property type="entry name" value="S-adenosyl-L-methionine-dependent methyltransferases"/>
    <property type="match status" value="1"/>
</dbReference>
<comment type="similarity">
    <text evidence="1">Belongs to the methyltransferase superfamily.</text>
</comment>
<proteinExistence type="inferred from homology"/>
<dbReference type="EMBL" id="QVQW01000072">
    <property type="protein sequence ID" value="RKU41586.1"/>
    <property type="molecule type" value="Genomic_DNA"/>
</dbReference>
<reference evidence="6 7" key="1">
    <citation type="submission" date="2018-08" db="EMBL/GenBank/DDBJ databases">
        <title>Draft genome of the lignicolous fungus Coniochaeta pulveracea.</title>
        <authorList>
            <person name="Borstlap C.J."/>
            <person name="De Witt R.N."/>
            <person name="Botha A."/>
            <person name="Volschenk H."/>
        </authorList>
    </citation>
    <scope>NUCLEOTIDE SEQUENCE [LARGE SCALE GENOMIC DNA]</scope>
    <source>
        <strain evidence="6 7">CAB683</strain>
    </source>
</reference>
<evidence type="ECO:0000256" key="2">
    <source>
        <dbReference type="ARBA" id="ARBA00022603"/>
    </source>
</evidence>
<evidence type="ECO:0000256" key="3">
    <source>
        <dbReference type="ARBA" id="ARBA00022679"/>
    </source>
</evidence>
<evidence type="ECO:0000313" key="6">
    <source>
        <dbReference type="EMBL" id="RKU41586.1"/>
    </source>
</evidence>
<accession>A0A420Y126</accession>
<dbReference type="Pfam" id="PF08241">
    <property type="entry name" value="Methyltransf_11"/>
    <property type="match status" value="1"/>
</dbReference>
<evidence type="ECO:0000259" key="5">
    <source>
        <dbReference type="Pfam" id="PF08241"/>
    </source>
</evidence>
<name>A0A420Y126_9PEZI</name>
<dbReference type="Proteomes" id="UP000275385">
    <property type="component" value="Unassembled WGS sequence"/>
</dbReference>
<dbReference type="InterPro" id="IPR013216">
    <property type="entry name" value="Methyltransf_11"/>
</dbReference>
<feature type="domain" description="Methyltransferase type 11" evidence="5">
    <location>
        <begin position="66"/>
        <end position="174"/>
    </location>
</feature>
<dbReference type="Gene3D" id="3.40.50.150">
    <property type="entry name" value="Vaccinia Virus protein VP39"/>
    <property type="match status" value="1"/>
</dbReference>
<sequence length="220" mass="25753">MKEDDEVLSHPEFWDERYAQKKNTDGEQTQEPTHEWFRGFHDLEDFFQKFLFETAGRRPDDDPSILHLGSGDSVIPLELESRGYKRQLCVDFSPKVVEIMSERWKDKEGIKFRQMDVRDMKGIDDKSIDVAFDKGTFDAMIHGSPWSPPDDVRENTGRYLKEVHRVLKDDGVFLWVTFRQPHFMKPLLDRGGLFHLQMETLGGKGGAFDYYGWVITKSKE</sequence>
<comment type="caution">
    <text evidence="6">The sequence shown here is derived from an EMBL/GenBank/DDBJ whole genome shotgun (WGS) entry which is preliminary data.</text>
</comment>
<keyword evidence="2" id="KW-0489">Methyltransferase</keyword>
<protein>
    <recommendedName>
        <fullName evidence="5">Methyltransferase type 11 domain-containing protein</fullName>
    </recommendedName>
</protein>
<dbReference type="PANTHER" id="PTHR12176">
    <property type="entry name" value="SAM-DEPENDENT METHYLTRANSFERASE SUPERFAMILY PROTEIN"/>
    <property type="match status" value="1"/>
</dbReference>
<evidence type="ECO:0000256" key="4">
    <source>
        <dbReference type="SAM" id="MobiDB-lite"/>
    </source>
</evidence>
<keyword evidence="7" id="KW-1185">Reference proteome</keyword>